<gene>
    <name evidence="1" type="ORF">CRN84_10605</name>
</gene>
<dbReference type="Proteomes" id="UP000224974">
    <property type="component" value="Unassembled WGS sequence"/>
</dbReference>
<proteinExistence type="predicted"/>
<keyword evidence="2" id="KW-1185">Reference proteome</keyword>
<dbReference type="RefSeq" id="WP_029095599.1">
    <property type="nucleotide sequence ID" value="NZ_PDDX01000001.1"/>
</dbReference>
<sequence>MQLSQETLDELKQSFTSDIIKWAIEEKSKNPECDSLLKILQPVQGDSPPYLLSLNRFRLLLPDDYRDRMDALEVIDFYLNNTPIHEAIADNVTRAWSRMTLRSTRKSTELTIASAIIIDAILNDKIDIELERKDVEKQVNGFYIIKRDLKRGAPQYQLKRVFLYHAALLYKVYEKNNGPRGAIKFAMSELNNLVKIGLPILKEINKKCYESQFNIDWYEELKKSSSITISEIWRTVPAPTELIEVIEYINSVHIMVDEKEFSKQLNTFLRTPDVSYISSHVDSIPVAYLPSK</sequence>
<reference evidence="2" key="1">
    <citation type="submission" date="2017-09" db="EMBL/GenBank/DDBJ databases">
        <title>FDA dAtabase for Regulatory Grade micrObial Sequences (FDA-ARGOS): Supporting development and validation of Infectious Disease Dx tests.</title>
        <authorList>
            <person name="Minogue T."/>
            <person name="Wolcott M."/>
            <person name="Wasieloski L."/>
            <person name="Aguilar W."/>
            <person name="Moore D."/>
            <person name="Tallon L."/>
            <person name="Sadzewicz L."/>
            <person name="Ott S."/>
            <person name="Zhao X."/>
            <person name="Nagaraj S."/>
            <person name="Vavikolanu K."/>
            <person name="Aluvathingal J."/>
            <person name="Nadendla S."/>
            <person name="Sichtig H."/>
        </authorList>
    </citation>
    <scope>NUCLEOTIDE SEQUENCE [LARGE SCALE GENOMIC DNA]</scope>
    <source>
        <strain evidence="2">FDAARGOS_387</strain>
    </source>
</reference>
<dbReference type="AlphaFoldDB" id="A0A2C6DKM8"/>
<dbReference type="EMBL" id="PDDX01000001">
    <property type="protein sequence ID" value="PHI29757.1"/>
    <property type="molecule type" value="Genomic_DNA"/>
</dbReference>
<evidence type="ECO:0000313" key="2">
    <source>
        <dbReference type="Proteomes" id="UP000224974"/>
    </source>
</evidence>
<evidence type="ECO:0000313" key="1">
    <source>
        <dbReference type="EMBL" id="PHI29757.1"/>
    </source>
</evidence>
<comment type="caution">
    <text evidence="1">The sequence shown here is derived from an EMBL/GenBank/DDBJ whole genome shotgun (WGS) entry which is preliminary data.</text>
</comment>
<protein>
    <submittedName>
        <fullName evidence="1">Uncharacterized protein</fullName>
    </submittedName>
</protein>
<name>A0A2C6DKM8_9GAMM</name>
<dbReference type="STRING" id="1111728.GCA_000427805_03516"/>
<accession>A0A2C6DKM8</accession>
<organism evidence="1 2">
    <name type="scientific">Budvicia aquatica</name>
    <dbReference type="NCBI Taxonomy" id="82979"/>
    <lineage>
        <taxon>Bacteria</taxon>
        <taxon>Pseudomonadati</taxon>
        <taxon>Pseudomonadota</taxon>
        <taxon>Gammaproteobacteria</taxon>
        <taxon>Enterobacterales</taxon>
        <taxon>Budviciaceae</taxon>
        <taxon>Budvicia</taxon>
    </lineage>
</organism>